<organism evidence="1 2">
    <name type="scientific">Sphingopyxis macrogoltabida</name>
    <name type="common">Sphingomonas macrogoltabidus</name>
    <dbReference type="NCBI Taxonomy" id="33050"/>
    <lineage>
        <taxon>Bacteria</taxon>
        <taxon>Pseudomonadati</taxon>
        <taxon>Pseudomonadota</taxon>
        <taxon>Alphaproteobacteria</taxon>
        <taxon>Sphingomonadales</taxon>
        <taxon>Sphingomonadaceae</taxon>
        <taxon>Sphingopyxis</taxon>
    </lineage>
</organism>
<dbReference type="KEGG" id="smag:AN936_07455"/>
<dbReference type="EMBL" id="CP012700">
    <property type="protein sequence ID" value="ALH80208.1"/>
    <property type="molecule type" value="Genomic_DNA"/>
</dbReference>
<name>A0A0N9UAJ3_SPHMC</name>
<reference evidence="1 2" key="1">
    <citation type="journal article" date="2015" name="Genome Announc.">
        <title>Complete Genome Sequence of Polypropylene Glycol- and Polyethylene Glycol-Degrading Sphingopyxis macrogoltabida Strain EY-1.</title>
        <authorList>
            <person name="Ohtsubo Y."/>
            <person name="Nagata Y."/>
            <person name="Numata M."/>
            <person name="Tsuchikane K."/>
            <person name="Hosoyama A."/>
            <person name="Yamazoe A."/>
            <person name="Tsuda M."/>
            <person name="Fujita N."/>
            <person name="Kawai F."/>
        </authorList>
    </citation>
    <scope>NUCLEOTIDE SEQUENCE [LARGE SCALE GENOMIC DNA]</scope>
    <source>
        <strain evidence="1 2">EY-1</strain>
    </source>
</reference>
<dbReference type="OrthoDB" id="7444488at2"/>
<accession>A0A0N9UAJ3</accession>
<dbReference type="AlphaFoldDB" id="A0A0N9UAJ3"/>
<evidence type="ECO:0000313" key="1">
    <source>
        <dbReference type="EMBL" id="ALH80208.1"/>
    </source>
</evidence>
<protein>
    <submittedName>
        <fullName evidence="1">Uncharacterized protein</fullName>
    </submittedName>
</protein>
<dbReference type="RefSeq" id="WP_054587578.1">
    <property type="nucleotide sequence ID" value="NZ_CP012700.1"/>
</dbReference>
<sequence length="313" mass="33265">MVDSFSSPGIDLPSPTLSARLHELAQYFAAPAMGRLTEEQRALSLGIARRLVADAAARLDTGIDQGALWQDWLRSGLPGADRFAVACFARAEEHRWREQAAQRAGSLQMADDESEGADGAIELPVAGAPLSEVESAFLALQIADRRRFDALGNPGIAVADLDADLFRALLLDIAAWRLVQTGKTDSLAERLGEAVRAALARQAEEAGIDRAARTYHDILAADAARLPEAVTIAIARHDWPTVIALAAAAHRRPYGDMALALLAAEAAALPSLLAPLRVDRTALAPLEASLSMLADRAVAGGVAEDDYSPERRA</sequence>
<dbReference type="PATRIC" id="fig|33050.5.peg.1553"/>
<evidence type="ECO:0000313" key="2">
    <source>
        <dbReference type="Proteomes" id="UP000058074"/>
    </source>
</evidence>
<gene>
    <name evidence="1" type="ORF">AN936_07455</name>
</gene>
<proteinExistence type="predicted"/>
<dbReference type="Proteomes" id="UP000058074">
    <property type="component" value="Chromosome"/>
</dbReference>